<evidence type="ECO:0000313" key="3">
    <source>
        <dbReference type="Proteomes" id="UP000545386"/>
    </source>
</evidence>
<dbReference type="Pfam" id="PF07077">
    <property type="entry name" value="DUF1345"/>
    <property type="match status" value="1"/>
</dbReference>
<dbReference type="Proteomes" id="UP000545386">
    <property type="component" value="Unassembled WGS sequence"/>
</dbReference>
<sequence length="213" mass="23669">MHRRRHFTVSALIFIALAIALIFFGLRPELSLLLAFDIAVVAFLAATVIMFLRSDIDSIRQRARKEDEDYWGFLLSTAAVATVVLVALAGGLHPSQQADSLHIALAVGSLILAWLFMHTIFALHYAHEFYGDNESEQAASDGEQAGLYFPGTVNPDYWDFVYFAFVIGMTFQVSDVQIKSREIRRVALVHGLIAFFFNVIVIALSVNIVAGNM</sequence>
<feature type="transmembrane region" description="Helical" evidence="1">
    <location>
        <begin position="32"/>
        <end position="52"/>
    </location>
</feature>
<feature type="transmembrane region" description="Helical" evidence="1">
    <location>
        <begin position="187"/>
        <end position="210"/>
    </location>
</feature>
<feature type="transmembrane region" description="Helical" evidence="1">
    <location>
        <begin position="103"/>
        <end position="126"/>
    </location>
</feature>
<reference evidence="2 3" key="1">
    <citation type="submission" date="2020-08" db="EMBL/GenBank/DDBJ databases">
        <title>Paraeoetvoesia sp. YC-7-48 draft genome sequence.</title>
        <authorList>
            <person name="Yao L."/>
        </authorList>
    </citation>
    <scope>NUCLEOTIDE SEQUENCE [LARGE SCALE GENOMIC DNA]</scope>
    <source>
        <strain evidence="3">YC-7-48</strain>
    </source>
</reference>
<dbReference type="EMBL" id="JACJUU010000003">
    <property type="protein sequence ID" value="MBC2769514.1"/>
    <property type="molecule type" value="Genomic_DNA"/>
</dbReference>
<proteinExistence type="predicted"/>
<feature type="transmembrane region" description="Helical" evidence="1">
    <location>
        <begin position="7"/>
        <end position="26"/>
    </location>
</feature>
<organism evidence="2 3">
    <name type="scientific">Pusillimonas minor</name>
    <dbReference type="NCBI Taxonomy" id="2697024"/>
    <lineage>
        <taxon>Bacteria</taxon>
        <taxon>Pseudomonadati</taxon>
        <taxon>Pseudomonadota</taxon>
        <taxon>Betaproteobacteria</taxon>
        <taxon>Burkholderiales</taxon>
        <taxon>Alcaligenaceae</taxon>
        <taxon>Pusillimonas</taxon>
    </lineage>
</organism>
<gene>
    <name evidence="2" type="ORF">GTU67_06250</name>
</gene>
<dbReference type="AlphaFoldDB" id="A0A842HNN8"/>
<evidence type="ECO:0000313" key="2">
    <source>
        <dbReference type="EMBL" id="MBC2769514.1"/>
    </source>
</evidence>
<protein>
    <submittedName>
        <fullName evidence="2">DUF1345 domain-containing protein</fullName>
    </submittedName>
</protein>
<keyword evidence="1" id="KW-1133">Transmembrane helix</keyword>
<comment type="caution">
    <text evidence="2">The sequence shown here is derived from an EMBL/GenBank/DDBJ whole genome shotgun (WGS) entry which is preliminary data.</text>
</comment>
<keyword evidence="1" id="KW-0812">Transmembrane</keyword>
<keyword evidence="3" id="KW-1185">Reference proteome</keyword>
<feature type="transmembrane region" description="Helical" evidence="1">
    <location>
        <begin position="73"/>
        <end position="91"/>
    </location>
</feature>
<accession>A0A842HNN8</accession>
<keyword evidence="1" id="KW-0472">Membrane</keyword>
<dbReference type="InterPro" id="IPR009781">
    <property type="entry name" value="DUF1345"/>
</dbReference>
<name>A0A842HNN8_9BURK</name>
<evidence type="ECO:0000256" key="1">
    <source>
        <dbReference type="SAM" id="Phobius"/>
    </source>
</evidence>